<accession>A0AAI8FR88</accession>
<dbReference type="EMBL" id="CP008727">
    <property type="protein sequence ID" value="AIO69687.1"/>
    <property type="molecule type" value="Genomic_DNA"/>
</dbReference>
<dbReference type="AlphaFoldDB" id="A0AAI8FR88"/>
<dbReference type="KEGG" id="bok:DM82_5222"/>
<protein>
    <submittedName>
        <fullName evidence="1">Integrase catalytic region</fullName>
    </submittedName>
</protein>
<organism evidence="1 2">
    <name type="scientific">Burkholderia oklahomensis</name>
    <dbReference type="NCBI Taxonomy" id="342113"/>
    <lineage>
        <taxon>Bacteria</taxon>
        <taxon>Pseudomonadati</taxon>
        <taxon>Pseudomonadota</taxon>
        <taxon>Betaproteobacteria</taxon>
        <taxon>Burkholderiales</taxon>
        <taxon>Burkholderiaceae</taxon>
        <taxon>Burkholderia</taxon>
        <taxon>pseudomallei group</taxon>
    </lineage>
</organism>
<dbReference type="Proteomes" id="UP000029424">
    <property type="component" value="Chromosome 2"/>
</dbReference>
<keyword evidence="2" id="KW-1185">Reference proteome</keyword>
<gene>
    <name evidence="1" type="ORF">DM82_5222</name>
</gene>
<sequence>MYSPEFFHDAILSLEWKEVLWVKFFTEAPQRQRQSVEQYKVVKSA</sequence>
<name>A0AAI8FR88_9BURK</name>
<proteinExistence type="predicted"/>
<evidence type="ECO:0000313" key="2">
    <source>
        <dbReference type="Proteomes" id="UP000029424"/>
    </source>
</evidence>
<reference evidence="1 2" key="1">
    <citation type="submission" date="2014-06" db="EMBL/GenBank/DDBJ databases">
        <authorList>
            <person name="Bishop-Lilly K.A."/>
            <person name="Broomall S.M."/>
            <person name="Chain P.S."/>
            <person name="Chertkov O."/>
            <person name="Coyne S.R."/>
            <person name="Daligault H.E."/>
            <person name="Davenport K.W."/>
            <person name="Erkkila T."/>
            <person name="Frey K.G."/>
            <person name="Gibbons H.S."/>
            <person name="Gu W."/>
            <person name="Jaissle J."/>
            <person name="Johnson S.L."/>
            <person name="Koroleva G.I."/>
            <person name="Ladner J.T."/>
            <person name="Lo C.-C."/>
            <person name="Minogue T.D."/>
            <person name="Munk C."/>
            <person name="Palacios G.F."/>
            <person name="Redden C.L."/>
            <person name="Rosenzweig C.N."/>
            <person name="Scholz M.B."/>
            <person name="Teshima H."/>
            <person name="Xu Y."/>
        </authorList>
    </citation>
    <scope>NUCLEOTIDE SEQUENCE [LARGE SCALE GENOMIC DNA]</scope>
    <source>
        <strain evidence="1 2">EO147</strain>
    </source>
</reference>
<evidence type="ECO:0000313" key="1">
    <source>
        <dbReference type="EMBL" id="AIO69687.1"/>
    </source>
</evidence>